<keyword evidence="4" id="KW-1185">Reference proteome</keyword>
<sequence>MENELALLWEVSATEFVFVTLILAGGAAFMTGRAAARGWMPKWQLVVYMVLLAAATRFIHFALFSGSLLSLYYYAIDLIALLAIGFVGMRITRAKQMATQYRFAYDRSGPFNWKRR</sequence>
<dbReference type="Proteomes" id="UP000278398">
    <property type="component" value="Unassembled WGS sequence"/>
</dbReference>
<accession>A0A429Z3C2</accession>
<dbReference type="AlphaFoldDB" id="A0A429Z3C2"/>
<name>A0A429Z3C2_9HYPH</name>
<keyword evidence="1" id="KW-0812">Transmembrane</keyword>
<protein>
    <recommendedName>
        <fullName evidence="2">DUF6867 domain-containing protein</fullName>
    </recommendedName>
</protein>
<comment type="caution">
    <text evidence="3">The sequence shown here is derived from an EMBL/GenBank/DDBJ whole genome shotgun (WGS) entry which is preliminary data.</text>
</comment>
<dbReference type="RefSeq" id="WP_126697500.1">
    <property type="nucleotide sequence ID" value="NZ_RWKW01000002.1"/>
</dbReference>
<dbReference type="OrthoDB" id="9806174at2"/>
<dbReference type="InterPro" id="IPR049201">
    <property type="entry name" value="DUF6867"/>
</dbReference>
<keyword evidence="1" id="KW-1133">Transmembrane helix</keyword>
<evidence type="ECO:0000256" key="1">
    <source>
        <dbReference type="SAM" id="Phobius"/>
    </source>
</evidence>
<evidence type="ECO:0000313" key="3">
    <source>
        <dbReference type="EMBL" id="RST88225.1"/>
    </source>
</evidence>
<keyword evidence="1" id="KW-0472">Membrane</keyword>
<feature type="transmembrane region" description="Helical" evidence="1">
    <location>
        <begin position="16"/>
        <end position="36"/>
    </location>
</feature>
<dbReference type="EMBL" id="RWKW01000002">
    <property type="protein sequence ID" value="RST88225.1"/>
    <property type="molecule type" value="Genomic_DNA"/>
</dbReference>
<feature type="transmembrane region" description="Helical" evidence="1">
    <location>
        <begin position="45"/>
        <end position="65"/>
    </location>
</feature>
<feature type="domain" description="DUF6867" evidence="2">
    <location>
        <begin position="14"/>
        <end position="116"/>
    </location>
</feature>
<feature type="transmembrane region" description="Helical" evidence="1">
    <location>
        <begin position="71"/>
        <end position="92"/>
    </location>
</feature>
<evidence type="ECO:0000259" key="2">
    <source>
        <dbReference type="Pfam" id="PF21741"/>
    </source>
</evidence>
<gene>
    <name evidence="3" type="ORF">EJC49_00545</name>
</gene>
<organism evidence="3 4">
    <name type="scientific">Aquibium carbonis</name>
    <dbReference type="NCBI Taxonomy" id="2495581"/>
    <lineage>
        <taxon>Bacteria</taxon>
        <taxon>Pseudomonadati</taxon>
        <taxon>Pseudomonadota</taxon>
        <taxon>Alphaproteobacteria</taxon>
        <taxon>Hyphomicrobiales</taxon>
        <taxon>Phyllobacteriaceae</taxon>
        <taxon>Aquibium</taxon>
    </lineage>
</organism>
<reference evidence="3 4" key="1">
    <citation type="submission" date="2018-12" db="EMBL/GenBank/DDBJ databases">
        <title>Mesorhizobium carbonis sp. nov., isolated from coal mine water.</title>
        <authorList>
            <person name="Xin W."/>
            <person name="Xu Z."/>
            <person name="Xiang F."/>
            <person name="Zhang J."/>
            <person name="Xi L."/>
            <person name="Liu J."/>
        </authorList>
    </citation>
    <scope>NUCLEOTIDE SEQUENCE [LARGE SCALE GENOMIC DNA]</scope>
    <source>
        <strain evidence="3 4">B2.3</strain>
    </source>
</reference>
<dbReference type="Pfam" id="PF21741">
    <property type="entry name" value="DUF6867"/>
    <property type="match status" value="1"/>
</dbReference>
<proteinExistence type="predicted"/>
<evidence type="ECO:0000313" key="4">
    <source>
        <dbReference type="Proteomes" id="UP000278398"/>
    </source>
</evidence>